<evidence type="ECO:0000256" key="2">
    <source>
        <dbReference type="ARBA" id="ARBA00023136"/>
    </source>
</evidence>
<gene>
    <name evidence="6" type="ORF">G3R48_04750</name>
</gene>
<accession>A0ABS5HZT3</accession>
<dbReference type="EMBL" id="JAAIKR010000003">
    <property type="protein sequence ID" value="MBR9727299.1"/>
    <property type="molecule type" value="Genomic_DNA"/>
</dbReference>
<sequence length="236" mass="25370">MLLGLKRVCFLCCLLSFHAFAAWPDSDNDGVPDKKDACADTPTGVTVMANGCQDPNDAILAAQLSASAIMAVIEDNNVDKNGQTVGQQFINQQIDPADILQIQSSLKSQIAACNKTASVACFNNVVKSIYFDVGSAQLLSTQWRALLAINLILEQSPSLQLTIIGHTDNSGTEPLNQTLSLKRAQQVKTALIQLQPELALSKIVVKGLSSKAPVASNLSAQGRQLNRRVEFMFKAE</sequence>
<proteinExistence type="predicted"/>
<evidence type="ECO:0000256" key="4">
    <source>
        <dbReference type="SAM" id="SignalP"/>
    </source>
</evidence>
<keyword evidence="7" id="KW-1185">Reference proteome</keyword>
<feature type="signal peptide" evidence="4">
    <location>
        <begin position="1"/>
        <end position="21"/>
    </location>
</feature>
<dbReference type="PANTHER" id="PTHR30329">
    <property type="entry name" value="STATOR ELEMENT OF FLAGELLAR MOTOR COMPLEX"/>
    <property type="match status" value="1"/>
</dbReference>
<evidence type="ECO:0000256" key="3">
    <source>
        <dbReference type="PROSITE-ProRule" id="PRU00473"/>
    </source>
</evidence>
<reference evidence="6 7" key="1">
    <citation type="submission" date="2020-02" db="EMBL/GenBank/DDBJ databases">
        <title>Shewanella WXL01 sp. nov., a marine bacterium isolated from green algae in Luhuitou Fringing Reef (Northern South China Sea).</title>
        <authorList>
            <person name="Wang X."/>
        </authorList>
    </citation>
    <scope>NUCLEOTIDE SEQUENCE [LARGE SCALE GENOMIC DNA]</scope>
    <source>
        <strain evidence="6 7">MCCC 1A01895</strain>
    </source>
</reference>
<dbReference type="Pfam" id="PF00691">
    <property type="entry name" value="OmpA"/>
    <property type="match status" value="1"/>
</dbReference>
<keyword evidence="2 3" id="KW-0472">Membrane</keyword>
<dbReference type="PRINTS" id="PR01021">
    <property type="entry name" value="OMPADOMAIN"/>
</dbReference>
<dbReference type="Gene3D" id="3.30.1330.60">
    <property type="entry name" value="OmpA-like domain"/>
    <property type="match status" value="1"/>
</dbReference>
<dbReference type="RefSeq" id="WP_153662700.1">
    <property type="nucleotide sequence ID" value="NZ_JAAIKR010000003.1"/>
</dbReference>
<evidence type="ECO:0000313" key="6">
    <source>
        <dbReference type="EMBL" id="MBR9727299.1"/>
    </source>
</evidence>
<dbReference type="InterPro" id="IPR006664">
    <property type="entry name" value="OMP_bac"/>
</dbReference>
<feature type="chain" id="PRO_5046307574" evidence="4">
    <location>
        <begin position="22"/>
        <end position="236"/>
    </location>
</feature>
<keyword evidence="4" id="KW-0732">Signal</keyword>
<organism evidence="6 7">
    <name type="scientific">Shewanella intestini</name>
    <dbReference type="NCBI Taxonomy" id="2017544"/>
    <lineage>
        <taxon>Bacteria</taxon>
        <taxon>Pseudomonadati</taxon>
        <taxon>Pseudomonadota</taxon>
        <taxon>Gammaproteobacteria</taxon>
        <taxon>Alteromonadales</taxon>
        <taxon>Shewanellaceae</taxon>
        <taxon>Shewanella</taxon>
    </lineage>
</organism>
<dbReference type="InterPro" id="IPR006665">
    <property type="entry name" value="OmpA-like"/>
</dbReference>
<dbReference type="InterPro" id="IPR028974">
    <property type="entry name" value="TSP_type-3_rpt"/>
</dbReference>
<dbReference type="PROSITE" id="PS51123">
    <property type="entry name" value="OMPA_2"/>
    <property type="match status" value="1"/>
</dbReference>
<evidence type="ECO:0000256" key="1">
    <source>
        <dbReference type="ARBA" id="ARBA00004442"/>
    </source>
</evidence>
<dbReference type="InterPro" id="IPR036737">
    <property type="entry name" value="OmpA-like_sf"/>
</dbReference>
<dbReference type="SUPFAM" id="SSF103647">
    <property type="entry name" value="TSP type-3 repeat"/>
    <property type="match status" value="1"/>
</dbReference>
<name>A0ABS5HZT3_9GAMM</name>
<dbReference type="InterPro" id="IPR050330">
    <property type="entry name" value="Bact_OuterMem_StrucFunc"/>
</dbReference>
<evidence type="ECO:0000313" key="7">
    <source>
        <dbReference type="Proteomes" id="UP000811844"/>
    </source>
</evidence>
<dbReference type="CDD" id="cd07185">
    <property type="entry name" value="OmpA_C-like"/>
    <property type="match status" value="1"/>
</dbReference>
<dbReference type="PANTHER" id="PTHR30329:SF20">
    <property type="entry name" value="EXPORTED PROTEIN"/>
    <property type="match status" value="1"/>
</dbReference>
<comment type="subcellular location">
    <subcellularLocation>
        <location evidence="1">Cell outer membrane</location>
    </subcellularLocation>
</comment>
<evidence type="ECO:0000259" key="5">
    <source>
        <dbReference type="PROSITE" id="PS51123"/>
    </source>
</evidence>
<dbReference type="Proteomes" id="UP000811844">
    <property type="component" value="Unassembled WGS sequence"/>
</dbReference>
<feature type="domain" description="OmpA-like" evidence="5">
    <location>
        <begin position="118"/>
        <end position="236"/>
    </location>
</feature>
<comment type="caution">
    <text evidence="6">The sequence shown here is derived from an EMBL/GenBank/DDBJ whole genome shotgun (WGS) entry which is preliminary data.</text>
</comment>
<dbReference type="SUPFAM" id="SSF103088">
    <property type="entry name" value="OmpA-like"/>
    <property type="match status" value="1"/>
</dbReference>
<protein>
    <submittedName>
        <fullName evidence="6">OmpA family protein</fullName>
    </submittedName>
</protein>